<evidence type="ECO:0000259" key="7">
    <source>
        <dbReference type="Pfam" id="PF25919"/>
    </source>
</evidence>
<dbReference type="GO" id="GO:0016020">
    <property type="term" value="C:membrane"/>
    <property type="evidence" value="ECO:0007669"/>
    <property type="project" value="InterPro"/>
</dbReference>
<dbReference type="Gene3D" id="2.40.50.100">
    <property type="match status" value="1"/>
</dbReference>
<dbReference type="FunFam" id="2.40.420.20:FF:000003">
    <property type="entry name" value="Cation efflux system protein cusB"/>
    <property type="match status" value="1"/>
</dbReference>
<evidence type="ECO:0000313" key="10">
    <source>
        <dbReference type="EMBL" id="CBE68023.1"/>
    </source>
</evidence>
<dbReference type="STRING" id="671143.DAMO_0962"/>
<proteinExistence type="inferred from homology"/>
<dbReference type="EMBL" id="FP565575">
    <property type="protein sequence ID" value="CBE68023.1"/>
    <property type="molecule type" value="Genomic_DNA"/>
</dbReference>
<dbReference type="Proteomes" id="UP000006898">
    <property type="component" value="Chromosome"/>
</dbReference>
<keyword evidence="6" id="KW-0472">Membrane</keyword>
<dbReference type="Gene3D" id="2.40.420.20">
    <property type="match status" value="1"/>
</dbReference>
<dbReference type="InterPro" id="IPR058792">
    <property type="entry name" value="Beta-barrel_RND_2"/>
</dbReference>
<evidence type="ECO:0000256" key="3">
    <source>
        <dbReference type="ARBA" id="ARBA00022729"/>
    </source>
</evidence>
<evidence type="ECO:0000259" key="9">
    <source>
        <dbReference type="Pfam" id="PF25975"/>
    </source>
</evidence>
<dbReference type="GO" id="GO:0060003">
    <property type="term" value="P:copper ion export"/>
    <property type="evidence" value="ECO:0007669"/>
    <property type="project" value="TreeGrafter"/>
</dbReference>
<dbReference type="GO" id="GO:0030288">
    <property type="term" value="C:outer membrane-bounded periplasmic space"/>
    <property type="evidence" value="ECO:0007669"/>
    <property type="project" value="TreeGrafter"/>
</dbReference>
<evidence type="ECO:0000256" key="5">
    <source>
        <dbReference type="SAM" id="MobiDB-lite"/>
    </source>
</evidence>
<organism evidence="10 11">
    <name type="scientific">Methylomirabilis oxygeniifera</name>
    <dbReference type="NCBI Taxonomy" id="671143"/>
    <lineage>
        <taxon>Bacteria</taxon>
        <taxon>Candidatus Methylomirabilota</taxon>
        <taxon>Candidatus Methylomirabilia</taxon>
        <taxon>Candidatus Methylomirabilales</taxon>
        <taxon>Candidatus Methylomirabilaceae</taxon>
        <taxon>Candidatus Methylomirabilis</taxon>
    </lineage>
</organism>
<feature type="domain" description="CusB-like beta-barrel" evidence="8">
    <location>
        <begin position="257"/>
        <end position="333"/>
    </location>
</feature>
<dbReference type="AlphaFoldDB" id="D5MMD7"/>
<protein>
    <submittedName>
        <fullName evidence="10">Efflux transporter, RND family, MFP subunit</fullName>
    </submittedName>
</protein>
<dbReference type="PANTHER" id="PTHR30097:SF15">
    <property type="entry name" value="CATION EFFLUX SYSTEM PROTEIN CUSB"/>
    <property type="match status" value="1"/>
</dbReference>
<keyword evidence="6" id="KW-0812">Transmembrane</keyword>
<evidence type="ECO:0000313" key="11">
    <source>
        <dbReference type="Proteomes" id="UP000006898"/>
    </source>
</evidence>
<keyword evidence="2" id="KW-0813">Transport</keyword>
<feature type="transmembrane region" description="Helical" evidence="6">
    <location>
        <begin position="7"/>
        <end position="27"/>
    </location>
</feature>
<comment type="similarity">
    <text evidence="1">Belongs to the membrane fusion protein (MFP) (TC 8.A.1) family.</text>
</comment>
<dbReference type="KEGG" id="mox:DAMO_0962"/>
<dbReference type="InterPro" id="IPR006143">
    <property type="entry name" value="RND_pump_MFP"/>
</dbReference>
<dbReference type="GO" id="GO:0022857">
    <property type="term" value="F:transmembrane transporter activity"/>
    <property type="evidence" value="ECO:0007669"/>
    <property type="project" value="InterPro"/>
</dbReference>
<evidence type="ECO:0000256" key="4">
    <source>
        <dbReference type="ARBA" id="ARBA00023065"/>
    </source>
</evidence>
<feature type="region of interest" description="Disordered" evidence="5">
    <location>
        <begin position="33"/>
        <end position="73"/>
    </location>
</feature>
<name>D5MMD7_METO1</name>
<dbReference type="SUPFAM" id="SSF111369">
    <property type="entry name" value="HlyD-like secretion proteins"/>
    <property type="match status" value="1"/>
</dbReference>
<dbReference type="eggNOG" id="COG0845">
    <property type="taxonomic scope" value="Bacteria"/>
</dbReference>
<dbReference type="InterPro" id="IPR051909">
    <property type="entry name" value="MFP_Cation_Efflux"/>
</dbReference>
<evidence type="ECO:0000259" key="8">
    <source>
        <dbReference type="Pfam" id="PF25954"/>
    </source>
</evidence>
<dbReference type="Pfam" id="PF25954">
    <property type="entry name" value="Beta-barrel_RND_2"/>
    <property type="match status" value="1"/>
</dbReference>
<dbReference type="GO" id="GO:0046914">
    <property type="term" value="F:transition metal ion binding"/>
    <property type="evidence" value="ECO:0007669"/>
    <property type="project" value="TreeGrafter"/>
</dbReference>
<dbReference type="PATRIC" id="fig|671143.5.peg.842"/>
<keyword evidence="4" id="KW-0406">Ion transport</keyword>
<dbReference type="InterPro" id="IPR058649">
    <property type="entry name" value="CzcB_C"/>
</dbReference>
<dbReference type="FunFam" id="2.40.30.170:FF:000010">
    <property type="entry name" value="Efflux RND transporter periplasmic adaptor subunit"/>
    <property type="match status" value="1"/>
</dbReference>
<accession>D5MMD7</accession>
<dbReference type="Pfam" id="PF25975">
    <property type="entry name" value="CzcB_C"/>
    <property type="match status" value="1"/>
</dbReference>
<dbReference type="Pfam" id="PF25919">
    <property type="entry name" value="BSH_CusB"/>
    <property type="match status" value="1"/>
</dbReference>
<dbReference type="Gene3D" id="2.40.30.170">
    <property type="match status" value="1"/>
</dbReference>
<dbReference type="GO" id="GO:0015679">
    <property type="term" value="P:plasma membrane copper ion transport"/>
    <property type="evidence" value="ECO:0007669"/>
    <property type="project" value="TreeGrafter"/>
</dbReference>
<sequence>MQRTRWIIAWSVMIVAVGAIFIVWYGGGTRLQERLSDRPPSPREPIAQAVGKEDHAGHEAASTSAVQGGQPGASEMKMAPGAVMVSSERQQLIGLKTGLVEYRSIERTIRTVGVVEFDERRLADVNIKIEGWIDSLLVNFTGERVKKGQPLLTIYSPDLVSTQEEYLQALRARQTLSNSRFADIVSGAETLVHASKRRLQYWDISDEEIADLERTGTPRKSVTIDSPITGVVIEKMAVRGKKVMPGESLYKVADLSTVWVQGEIYEYEVPLVKLGQAANVTLASYPGEVFHGKVSYIYPVLTEKTRTVKVRFELPNTKDWKLKPQMYANIELKIPFGKRLVVPDEAILDSGTQQLVFIDKGQGTFEPRDVKVGARVEGYVEILSGLSAGERVVTSANFLIDSESQLKTAVGGKGSMPGMEMAPKK</sequence>
<dbReference type="NCBIfam" id="TIGR01730">
    <property type="entry name" value="RND_mfp"/>
    <property type="match status" value="1"/>
</dbReference>
<dbReference type="InterPro" id="IPR058790">
    <property type="entry name" value="BSH_CusB"/>
</dbReference>
<evidence type="ECO:0000256" key="2">
    <source>
        <dbReference type="ARBA" id="ARBA00022448"/>
    </source>
</evidence>
<evidence type="ECO:0000256" key="6">
    <source>
        <dbReference type="SAM" id="Phobius"/>
    </source>
</evidence>
<keyword evidence="3" id="KW-0732">Signal</keyword>
<feature type="domain" description="CusB-like barrel-sandwich hybrid" evidence="7">
    <location>
        <begin position="125"/>
        <end position="253"/>
    </location>
</feature>
<evidence type="ECO:0000256" key="1">
    <source>
        <dbReference type="ARBA" id="ARBA00009477"/>
    </source>
</evidence>
<dbReference type="PANTHER" id="PTHR30097">
    <property type="entry name" value="CATION EFFLUX SYSTEM PROTEIN CUSB"/>
    <property type="match status" value="1"/>
</dbReference>
<feature type="domain" description="CzcB-like C-terminal circularly permuted SH3-like" evidence="9">
    <location>
        <begin position="341"/>
        <end position="400"/>
    </location>
</feature>
<reference evidence="10 11" key="1">
    <citation type="journal article" date="2010" name="Nature">
        <title>Nitrite-driven anaerobic methane oxidation by oxygenic bacteria.</title>
        <authorList>
            <person name="Ettwig K.F."/>
            <person name="Butler M.K."/>
            <person name="Le Paslier D."/>
            <person name="Pelletier E."/>
            <person name="Mangenot S."/>
            <person name="Kuypers M.M.M."/>
            <person name="Schreiber F."/>
            <person name="Dutilh B.E."/>
            <person name="Zedelius J."/>
            <person name="de Beer D."/>
            <person name="Gloerich J."/>
            <person name="Wessels H.J.C.T."/>
            <person name="van Allen T."/>
            <person name="Luesken F."/>
            <person name="Wu M."/>
            <person name="van de Pas-Schoonen K.T."/>
            <person name="Op den Camp H.J.M."/>
            <person name="Janssen-Megens E.M."/>
            <person name="Francoijs K-J."/>
            <person name="Stunnenberg H."/>
            <person name="Weissenbach J."/>
            <person name="Jetten M.S.M."/>
            <person name="Strous M."/>
        </authorList>
    </citation>
    <scope>NUCLEOTIDE SEQUENCE [LARGE SCALE GENOMIC DNA]</scope>
</reference>
<keyword evidence="6" id="KW-1133">Transmembrane helix</keyword>
<dbReference type="HOGENOM" id="CLU_018816_13_3_0"/>
<dbReference type="Gene3D" id="6.10.140.730">
    <property type="match status" value="1"/>
</dbReference>
<gene>
    <name evidence="10" type="ORF">DAMO_0962</name>
</gene>